<dbReference type="Proteomes" id="UP000663854">
    <property type="component" value="Unassembled WGS sequence"/>
</dbReference>
<gene>
    <name evidence="2" type="ORF">JXQ802_LOCUS37996</name>
    <name evidence="1" type="ORF">PYM288_LOCUS24350</name>
</gene>
<dbReference type="EMBL" id="CAJNOH010001217">
    <property type="protein sequence ID" value="CAF1191126.1"/>
    <property type="molecule type" value="Genomic_DNA"/>
</dbReference>
<evidence type="ECO:0000313" key="2">
    <source>
        <dbReference type="EMBL" id="CAF1457954.1"/>
    </source>
</evidence>
<evidence type="ECO:0008006" key="4">
    <source>
        <dbReference type="Google" id="ProtNLM"/>
    </source>
</evidence>
<dbReference type="Gene3D" id="3.90.550.20">
    <property type="match status" value="1"/>
</dbReference>
<dbReference type="InterPro" id="IPR029044">
    <property type="entry name" value="Nucleotide-diphossugar_trans"/>
</dbReference>
<proteinExistence type="predicted"/>
<name>A0A815Q6H5_9BILA</name>
<dbReference type="AlphaFoldDB" id="A0A815Q6H5"/>
<dbReference type="Pfam" id="PF04488">
    <property type="entry name" value="Gly_transf_sug"/>
    <property type="match status" value="1"/>
</dbReference>
<reference evidence="2" key="1">
    <citation type="submission" date="2021-02" db="EMBL/GenBank/DDBJ databases">
        <authorList>
            <person name="Nowell W R."/>
        </authorList>
    </citation>
    <scope>NUCLEOTIDE SEQUENCE</scope>
</reference>
<dbReference type="EMBL" id="CAJNOL010002073">
    <property type="protein sequence ID" value="CAF1457954.1"/>
    <property type="molecule type" value="Genomic_DNA"/>
</dbReference>
<dbReference type="SUPFAM" id="SSF53448">
    <property type="entry name" value="Nucleotide-diphospho-sugar transferases"/>
    <property type="match status" value="1"/>
</dbReference>
<keyword evidence="3" id="KW-1185">Reference proteome</keyword>
<dbReference type="InterPro" id="IPR007577">
    <property type="entry name" value="GlycoTrfase_DXD_sugar-bd_CS"/>
</dbReference>
<feature type="non-terminal residue" evidence="2">
    <location>
        <position position="1"/>
    </location>
</feature>
<sequence>QINQAYNQLYAPYVEFRTVMSIADKLREVGIYVGSHWTRLPWRWFIPNRALFSDVMRFIVLYELGGIYIDVDTLLLRDLQPFFPYECAYRWSILEAFNTAVLRLFPKSHISSTIINRARQTKSSYEFFPSSLHQKHSLPVNFYRLPSAFFDPIWFAVDGGDQSSRQEWKLSSGSVIAFKDPLQQRSEISRRGRTVLDGAFTYHWHASSTSNIFEPGSYLHQWGEFLNNQIVDA</sequence>
<evidence type="ECO:0000313" key="1">
    <source>
        <dbReference type="EMBL" id="CAF1191126.1"/>
    </source>
</evidence>
<accession>A0A815Q6H5</accession>
<evidence type="ECO:0000313" key="3">
    <source>
        <dbReference type="Proteomes" id="UP000663870"/>
    </source>
</evidence>
<protein>
    <recommendedName>
        <fullName evidence="4">Glycosyltransferase family 32 protein</fullName>
    </recommendedName>
</protein>
<organism evidence="2 3">
    <name type="scientific">Rotaria sordida</name>
    <dbReference type="NCBI Taxonomy" id="392033"/>
    <lineage>
        <taxon>Eukaryota</taxon>
        <taxon>Metazoa</taxon>
        <taxon>Spiralia</taxon>
        <taxon>Gnathifera</taxon>
        <taxon>Rotifera</taxon>
        <taxon>Eurotatoria</taxon>
        <taxon>Bdelloidea</taxon>
        <taxon>Philodinida</taxon>
        <taxon>Philodinidae</taxon>
        <taxon>Rotaria</taxon>
    </lineage>
</organism>
<comment type="caution">
    <text evidence="2">The sequence shown here is derived from an EMBL/GenBank/DDBJ whole genome shotgun (WGS) entry which is preliminary data.</text>
</comment>
<dbReference type="Proteomes" id="UP000663870">
    <property type="component" value="Unassembled WGS sequence"/>
</dbReference>